<comment type="caution">
    <text evidence="2">The sequence shown here is derived from an EMBL/GenBank/DDBJ whole genome shotgun (WGS) entry which is preliminary data.</text>
</comment>
<evidence type="ECO:0000313" key="3">
    <source>
        <dbReference type="Proteomes" id="UP001524502"/>
    </source>
</evidence>
<protein>
    <submittedName>
        <fullName evidence="2">Uncharacterized protein</fullName>
    </submittedName>
</protein>
<organism evidence="2 3">
    <name type="scientific">Anaerovorax odorimutans</name>
    <dbReference type="NCBI Taxonomy" id="109327"/>
    <lineage>
        <taxon>Bacteria</taxon>
        <taxon>Bacillati</taxon>
        <taxon>Bacillota</taxon>
        <taxon>Clostridia</taxon>
        <taxon>Peptostreptococcales</taxon>
        <taxon>Anaerovoracaceae</taxon>
        <taxon>Anaerovorax</taxon>
    </lineage>
</organism>
<name>A0ABT1RTP4_9FIRM</name>
<dbReference type="RefSeq" id="WP_256133785.1">
    <property type="nucleotide sequence ID" value="NZ_JANFXK010000041.1"/>
</dbReference>
<gene>
    <name evidence="2" type="ORF">NE619_17760</name>
</gene>
<proteinExistence type="predicted"/>
<dbReference type="EMBL" id="JANFXK010000041">
    <property type="protein sequence ID" value="MCQ4638578.1"/>
    <property type="molecule type" value="Genomic_DNA"/>
</dbReference>
<reference evidence="2 3" key="1">
    <citation type="submission" date="2022-06" db="EMBL/GenBank/DDBJ databases">
        <title>Isolation of gut microbiota from human fecal samples.</title>
        <authorList>
            <person name="Pamer E.G."/>
            <person name="Barat B."/>
            <person name="Waligurski E."/>
            <person name="Medina S."/>
            <person name="Paddock L."/>
            <person name="Mostad J."/>
        </authorList>
    </citation>
    <scope>NUCLEOTIDE SEQUENCE [LARGE SCALE GENOMIC DNA]</scope>
    <source>
        <strain evidence="2 3">SL.3.17</strain>
    </source>
</reference>
<dbReference type="Proteomes" id="UP001524502">
    <property type="component" value="Unassembled WGS sequence"/>
</dbReference>
<keyword evidence="3" id="KW-1185">Reference proteome</keyword>
<evidence type="ECO:0000256" key="1">
    <source>
        <dbReference type="SAM" id="MobiDB-lite"/>
    </source>
</evidence>
<sequence>MTNPCRSCDERTAGCHTRCPYYGEWDKWQKARRERIKAEREKDAGYTHYKRDTVDKRVRR</sequence>
<accession>A0ABT1RTP4</accession>
<feature type="region of interest" description="Disordered" evidence="1">
    <location>
        <begin position="38"/>
        <end position="60"/>
    </location>
</feature>
<evidence type="ECO:0000313" key="2">
    <source>
        <dbReference type="EMBL" id="MCQ4638578.1"/>
    </source>
</evidence>